<dbReference type="AlphaFoldDB" id="D9RYL7"/>
<dbReference type="Gene3D" id="3.40.50.2000">
    <property type="entry name" value="Glycogen Phosphorylase B"/>
    <property type="match status" value="1"/>
</dbReference>
<dbReference type="PANTHER" id="PTHR36836">
    <property type="entry name" value="COLANIC ACID BIOSYNTHESIS PROTEIN WCAK"/>
    <property type="match status" value="1"/>
</dbReference>
<dbReference type="eggNOG" id="COG2327">
    <property type="taxonomic scope" value="Bacteria"/>
</dbReference>
<dbReference type="STRING" id="555079.Toce_1705"/>
<feature type="domain" description="Polysaccharide pyruvyl transferase" evidence="1">
    <location>
        <begin position="14"/>
        <end position="298"/>
    </location>
</feature>
<dbReference type="Proteomes" id="UP000000272">
    <property type="component" value="Chromosome"/>
</dbReference>
<dbReference type="HOGENOM" id="CLU_039510_0_1_9"/>
<dbReference type="InterPro" id="IPR019896">
    <property type="entry name" value="Polysacch_pyruvyl_Trfase_CsaB"/>
</dbReference>
<reference evidence="2 3" key="1">
    <citation type="journal article" date="2010" name="Stand. Genomic Sci.">
        <title>Complete genome sequence of Thermosediminibacter oceani type strain (JW/IW-1228P).</title>
        <authorList>
            <person name="Pitluck S."/>
            <person name="Yasawong M."/>
            <person name="Munk C."/>
            <person name="Nolan M."/>
            <person name="Lapidus A."/>
            <person name="Lucas S."/>
            <person name="Glavina Del Rio T."/>
            <person name="Tice H."/>
            <person name="Cheng J.F."/>
            <person name="Bruce D."/>
            <person name="Detter C."/>
            <person name="Tapia R."/>
            <person name="Han C."/>
            <person name="Goodwin L."/>
            <person name="Liolios K."/>
            <person name="Ivanova N."/>
            <person name="Mavromatis K."/>
            <person name="Mikhailova N."/>
            <person name="Pati A."/>
            <person name="Chen A."/>
            <person name="Palaniappan K."/>
            <person name="Land M."/>
            <person name="Hauser L."/>
            <person name="Chang Y.J."/>
            <person name="Jeffries C.D."/>
            <person name="Rohde M."/>
            <person name="Spring S."/>
            <person name="Sikorski J."/>
            <person name="Goker M."/>
            <person name="Woyke T."/>
            <person name="Bristow J."/>
            <person name="Eisen J.A."/>
            <person name="Markowitz V."/>
            <person name="Hugenholtz P."/>
            <person name="Kyrpides N.C."/>
            <person name="Klenk H.P."/>
        </authorList>
    </citation>
    <scope>NUCLEOTIDE SEQUENCE [LARGE SCALE GENOMIC DNA]</scope>
    <source>
        <strain evidence="3">ATCC BAA-1034 / DSM 16646 / JW/IW-1228P</strain>
    </source>
</reference>
<keyword evidence="2" id="KW-0808">Transferase</keyword>
<evidence type="ECO:0000259" key="1">
    <source>
        <dbReference type="Pfam" id="PF04230"/>
    </source>
</evidence>
<protein>
    <submittedName>
        <fullName evidence="2">Polysaccharide pyruvyl transferase CsaB</fullName>
    </submittedName>
</protein>
<accession>D9RYL7</accession>
<dbReference type="SUPFAM" id="SSF53756">
    <property type="entry name" value="UDP-Glycosyltransferase/glycogen phosphorylase"/>
    <property type="match status" value="1"/>
</dbReference>
<dbReference type="PANTHER" id="PTHR36836:SF1">
    <property type="entry name" value="COLANIC ACID BIOSYNTHESIS PROTEIN WCAK"/>
    <property type="match status" value="1"/>
</dbReference>
<sequence>MAEVVLSGYYGFDNLGDEAVLYAIVSALRHEAPQLKITVLSNNPKKTESLYGVKAVNRWKLSEVAGALKKADMLISGGGSLLQDVTSPLSLLYYLGVISLARTFKKKVFIYAQGFGPVNRAWARLLVRRVVQTVDYITLRDEESAEDLRYLGVSRPPVVVTADPVLGLDLSTVDKDRGIALLRQAGADLNRPLVGLALRCWKGEEVYLPAVAGLADRLIEEGALPVFIPFHHPEDLDAAKQAIQLMKRPEAVLLKRPLTVEEMLSVTGCLSMMVGMRLHSLIMAAACGRPVVGLSYDPKVDRFLRLIGAPPALKVEDINLNDLHILVRARLREGQTPQERSVMTNLKERALQSAKLAIRCLNQ</sequence>
<proteinExistence type="predicted"/>
<dbReference type="KEGG" id="toc:Toce_1705"/>
<dbReference type="RefSeq" id="WP_013276463.1">
    <property type="nucleotide sequence ID" value="NC_014377.1"/>
</dbReference>
<dbReference type="OrthoDB" id="3199616at2"/>
<dbReference type="InterPro" id="IPR007345">
    <property type="entry name" value="Polysacch_pyruvyl_Trfase"/>
</dbReference>
<dbReference type="NCBIfam" id="TIGR03609">
    <property type="entry name" value="S_layer_CsaB"/>
    <property type="match status" value="1"/>
</dbReference>
<evidence type="ECO:0000313" key="3">
    <source>
        <dbReference type="Proteomes" id="UP000000272"/>
    </source>
</evidence>
<gene>
    <name evidence="2" type="ordered locus">Toce_1705</name>
</gene>
<organism evidence="2 3">
    <name type="scientific">Thermosediminibacter oceani (strain ATCC BAA-1034 / DSM 16646 / JW/IW-1228P)</name>
    <dbReference type="NCBI Taxonomy" id="555079"/>
    <lineage>
        <taxon>Bacteria</taxon>
        <taxon>Bacillati</taxon>
        <taxon>Bacillota</taxon>
        <taxon>Clostridia</taxon>
        <taxon>Thermosediminibacterales</taxon>
        <taxon>Thermosediminibacteraceae</taxon>
        <taxon>Thermosediminibacter</taxon>
    </lineage>
</organism>
<evidence type="ECO:0000313" key="2">
    <source>
        <dbReference type="EMBL" id="ADL08441.1"/>
    </source>
</evidence>
<dbReference type="EMBL" id="CP002131">
    <property type="protein sequence ID" value="ADL08441.1"/>
    <property type="molecule type" value="Genomic_DNA"/>
</dbReference>
<keyword evidence="3" id="KW-1185">Reference proteome</keyword>
<name>D9RYL7_THEOJ</name>
<dbReference type="GO" id="GO:0016740">
    <property type="term" value="F:transferase activity"/>
    <property type="evidence" value="ECO:0007669"/>
    <property type="project" value="UniProtKB-KW"/>
</dbReference>
<dbReference type="Pfam" id="PF04230">
    <property type="entry name" value="PS_pyruv_trans"/>
    <property type="match status" value="1"/>
</dbReference>